<dbReference type="HOGENOM" id="CLU_1304859_0_0_1"/>
<evidence type="ECO:0000313" key="2">
    <source>
        <dbReference type="Proteomes" id="UP000012174"/>
    </source>
</evidence>
<evidence type="ECO:0000313" key="1">
    <source>
        <dbReference type="EMBL" id="EMR68665.1"/>
    </source>
</evidence>
<protein>
    <recommendedName>
        <fullName evidence="3">Fungal N-terminal domain-containing protein</fullName>
    </recommendedName>
</protein>
<sequence length="211" mass="23233">MADPISSLGTATNIITLVEFTWKLLTSTKNVYQSATGENENNLVLAVVAEDIKNLSDAIDASPGNGKDMQTLVQTSRKIAGELLKALDHLKVKGKKTVWKSLTVALKDVWHKGKIEEFSQRLAQLQAQVASHMQISLLNGISDVSRALGDLEARNNALGLGVRSELRTLKDEILTAVEKVVPDEPQNKHPTKRQLNIPEHDNAFDQFFPES</sequence>
<accession>M7TPQ2</accession>
<dbReference type="KEGG" id="ela:UCREL1_4314"/>
<organism evidence="1 2">
    <name type="scientific">Eutypa lata (strain UCR-EL1)</name>
    <name type="common">Grapevine dieback disease fungus</name>
    <name type="synonym">Eutypa armeniacae</name>
    <dbReference type="NCBI Taxonomy" id="1287681"/>
    <lineage>
        <taxon>Eukaryota</taxon>
        <taxon>Fungi</taxon>
        <taxon>Dikarya</taxon>
        <taxon>Ascomycota</taxon>
        <taxon>Pezizomycotina</taxon>
        <taxon>Sordariomycetes</taxon>
        <taxon>Xylariomycetidae</taxon>
        <taxon>Xylariales</taxon>
        <taxon>Diatrypaceae</taxon>
        <taxon>Eutypa</taxon>
    </lineage>
</organism>
<dbReference type="AlphaFoldDB" id="M7TPQ2"/>
<gene>
    <name evidence="1" type="ORF">UCREL1_4314</name>
</gene>
<keyword evidence="2" id="KW-1185">Reference proteome</keyword>
<dbReference type="Proteomes" id="UP000012174">
    <property type="component" value="Unassembled WGS sequence"/>
</dbReference>
<name>M7TPQ2_EUTLA</name>
<proteinExistence type="predicted"/>
<dbReference type="EMBL" id="KB706198">
    <property type="protein sequence ID" value="EMR68665.1"/>
    <property type="molecule type" value="Genomic_DNA"/>
</dbReference>
<evidence type="ECO:0008006" key="3">
    <source>
        <dbReference type="Google" id="ProtNLM"/>
    </source>
</evidence>
<reference evidence="2" key="1">
    <citation type="journal article" date="2013" name="Genome Announc.">
        <title>Draft genome sequence of the grapevine dieback fungus Eutypa lata UCR-EL1.</title>
        <authorList>
            <person name="Blanco-Ulate B."/>
            <person name="Rolshausen P.E."/>
            <person name="Cantu D."/>
        </authorList>
    </citation>
    <scope>NUCLEOTIDE SEQUENCE [LARGE SCALE GENOMIC DNA]</scope>
    <source>
        <strain evidence="2">UCR-EL1</strain>
    </source>
</reference>
<dbReference type="OMA" id="QSQIARH"/>
<dbReference type="OrthoDB" id="341259at2759"/>